<dbReference type="AlphaFoldDB" id="A0A828YYE6"/>
<name>A0A828YYE6_9LEPT</name>
<organism evidence="1 2">
    <name type="scientific">Leptospira weilii str. 2006001853</name>
    <dbReference type="NCBI Taxonomy" id="1001589"/>
    <lineage>
        <taxon>Bacteria</taxon>
        <taxon>Pseudomonadati</taxon>
        <taxon>Spirochaetota</taxon>
        <taxon>Spirochaetia</taxon>
        <taxon>Leptospirales</taxon>
        <taxon>Leptospiraceae</taxon>
        <taxon>Leptospira</taxon>
    </lineage>
</organism>
<gene>
    <name evidence="1" type="ORF">LEP1GSC036_4280</name>
</gene>
<sequence>MSRFVLKLPDSSVFEFVLLIKLLVRHKKSGSFRRIFFTVKPSSHNF</sequence>
<evidence type="ECO:0000313" key="2">
    <source>
        <dbReference type="Proteomes" id="UP000001338"/>
    </source>
</evidence>
<evidence type="ECO:0000313" key="1">
    <source>
        <dbReference type="EMBL" id="EKR63583.1"/>
    </source>
</evidence>
<dbReference type="Proteomes" id="UP000001338">
    <property type="component" value="Unassembled WGS sequence"/>
</dbReference>
<protein>
    <submittedName>
        <fullName evidence="1">Uncharacterized protein</fullName>
    </submittedName>
</protein>
<comment type="caution">
    <text evidence="1">The sequence shown here is derived from an EMBL/GenBank/DDBJ whole genome shotgun (WGS) entry which is preliminary data.</text>
</comment>
<proteinExistence type="predicted"/>
<accession>A0A828YYE6</accession>
<reference evidence="1 2" key="1">
    <citation type="submission" date="2012-10" db="EMBL/GenBank/DDBJ databases">
        <authorList>
            <person name="Harkins D.M."/>
            <person name="Durkin A.S."/>
            <person name="Brinkac L.M."/>
            <person name="Haft D.H."/>
            <person name="Selengut J.D."/>
            <person name="Sanka R."/>
            <person name="DePew J."/>
            <person name="Purushe J."/>
            <person name="Whelen A.C."/>
            <person name="Vinetz J.M."/>
            <person name="Sutton G.G."/>
            <person name="Nierman W.C."/>
            <person name="Fouts D.E."/>
        </authorList>
    </citation>
    <scope>NUCLEOTIDE SEQUENCE [LARGE SCALE GENOMIC DNA]</scope>
    <source>
        <strain evidence="1 2">2006001853</strain>
    </source>
</reference>
<dbReference type="EMBL" id="AFLV02000058">
    <property type="protein sequence ID" value="EKR63583.1"/>
    <property type="molecule type" value="Genomic_DNA"/>
</dbReference>